<sequence>MDADSPYVWHYTIGTPLAAIARTGQLVPGAGGACESSAEPCQKILWFSRNQQWDPSASKDDKLRADARGLTRAALHARFGLYRFGLRADDRRLLPWPTVTRVADIDVPDAMTMVASGLRCGAAPTDWIGTLTEVPVSELVFEAWNGRGWIAADLYELAAQLA</sequence>
<name>A0A316ET30_9BURK</name>
<accession>A0A316ET30</accession>
<dbReference type="GeneID" id="98340774"/>
<evidence type="ECO:0000313" key="1">
    <source>
        <dbReference type="EMBL" id="PWK35351.1"/>
    </source>
</evidence>
<dbReference type="Proteomes" id="UP000245754">
    <property type="component" value="Unassembled WGS sequence"/>
</dbReference>
<reference evidence="1 2" key="1">
    <citation type="submission" date="2018-05" db="EMBL/GenBank/DDBJ databases">
        <title>Genomic Encyclopedia of Type Strains, Phase IV (KMG-V): Genome sequencing to study the core and pangenomes of soil and plant-associated prokaryotes.</title>
        <authorList>
            <person name="Whitman W."/>
        </authorList>
    </citation>
    <scope>NUCLEOTIDE SEQUENCE [LARGE SCALE GENOMIC DNA]</scope>
    <source>
        <strain evidence="1 2">SLV-132</strain>
    </source>
</reference>
<dbReference type="RefSeq" id="WP_109583424.1">
    <property type="nucleotide sequence ID" value="NZ_CAJPUX010000002.1"/>
</dbReference>
<protein>
    <submittedName>
        <fullName evidence="1">Uncharacterized protein</fullName>
    </submittedName>
</protein>
<comment type="caution">
    <text evidence="1">The sequence shown here is derived from an EMBL/GenBank/DDBJ whole genome shotgun (WGS) entry which is preliminary data.</text>
</comment>
<evidence type="ECO:0000313" key="2">
    <source>
        <dbReference type="Proteomes" id="UP000245754"/>
    </source>
</evidence>
<dbReference type="EMBL" id="QGGT01000002">
    <property type="protein sequence ID" value="PWK35351.1"/>
    <property type="molecule type" value="Genomic_DNA"/>
</dbReference>
<dbReference type="AlphaFoldDB" id="A0A316ET30"/>
<keyword evidence="2" id="KW-1185">Reference proteome</keyword>
<proteinExistence type="predicted"/>
<organism evidence="1 2">
    <name type="scientific">Cupriavidus plantarum</name>
    <dbReference type="NCBI Taxonomy" id="942865"/>
    <lineage>
        <taxon>Bacteria</taxon>
        <taxon>Pseudomonadati</taxon>
        <taxon>Pseudomonadota</taxon>
        <taxon>Betaproteobacteria</taxon>
        <taxon>Burkholderiales</taxon>
        <taxon>Burkholderiaceae</taxon>
        <taxon>Cupriavidus</taxon>
    </lineage>
</organism>
<gene>
    <name evidence="1" type="ORF">C7419_102629</name>
</gene>